<dbReference type="Pfam" id="PF03484">
    <property type="entry name" value="B5"/>
    <property type="match status" value="1"/>
</dbReference>
<comment type="similarity">
    <text evidence="2 15">Belongs to the phenylalanyl-tRNA synthetase beta subunit family. Type 1 subfamily.</text>
</comment>
<dbReference type="AlphaFoldDB" id="A0A423PXV6"/>
<feature type="domain" description="B5" evidence="19">
    <location>
        <begin position="401"/>
        <end position="477"/>
    </location>
</feature>
<dbReference type="InterPro" id="IPR004532">
    <property type="entry name" value="Phe-tRNA-ligase_IIc_bsu_bact"/>
</dbReference>
<keyword evidence="8 15" id="KW-0547">Nucleotide-binding</keyword>
<dbReference type="CDD" id="cd00769">
    <property type="entry name" value="PheRS_beta_core"/>
    <property type="match status" value="1"/>
</dbReference>
<evidence type="ECO:0000256" key="6">
    <source>
        <dbReference type="ARBA" id="ARBA00022598"/>
    </source>
</evidence>
<dbReference type="InterPro" id="IPR045864">
    <property type="entry name" value="aa-tRNA-synth_II/BPL/LPL"/>
</dbReference>
<sequence>MQVSEQWLREWVASRADIDTIAERLTMAGLEVDSVEAAAPSLDRVVIGRIEDTAPHPEADRLRVCTVAVGGAEPLSIVCGAANAQTGARVPVARVGAVLAGGVAIEATTIRGVASSGMLCSASELGLGTDDDGLWQLPDDAPVGTPLADYLQLPDHVLEIDLTPNRGDCLSMRGIAREVAIDEDLPLGEPDVTPCAVVSTVRRDVGIDAPERCAGYAARCITSVGADAATPLWMAERLRRAGVRRINLPVDVGNYVMLELGQPMHAFDGDRLVGAIRVRLAAPGERIETLDGETVALADDTLVIADDEGPVAIAGVIGGQRTAVDATTTHVVFESACFTPSAVAGQGRRYKIHTDALHRFERGVDPALRRPALERASALLIAHGGGEVGPVTHVSGEPVWPQSREIALEGAHVERLLGQPVAAVEIERILGALGMVVETTDEDRWHVVPPSWRYDIELEADLIEEVARIYGYERLQSGTQGVDLPPADAGAAVDDEARWHETLRQRGYSEAITYSFVEPGLHRALMGEGAVVALDNPISEQYAEMRRTLWAGLLPSWQHNVRRQHTDVRLYEAGLRFEPDTAAEHGIAQISTLAGLIWGQAENTHWDRPSRAVDFFDIKGDVEALFAGVSGRLRFDAASHPALHPGRSARIRLDGEAVGWLGQLAPEFKKLSKKSDLPYLFEVDSHALSDRGGIRFESLSEQPRIRRDLAVVVAEERPVAELIDVIEDLDPPALQSIDVFDVFRGEGLERGFKSVALGLIFQDKASTLTDSSVDTTISAVVEALGRRCGAHIRGE</sequence>
<dbReference type="Gene3D" id="2.40.50.140">
    <property type="entry name" value="Nucleic acid-binding proteins"/>
    <property type="match status" value="1"/>
</dbReference>
<dbReference type="FunFam" id="3.30.930.10:FF:000022">
    <property type="entry name" value="Phenylalanine--tRNA ligase beta subunit"/>
    <property type="match status" value="1"/>
</dbReference>
<evidence type="ECO:0000256" key="9">
    <source>
        <dbReference type="ARBA" id="ARBA00022840"/>
    </source>
</evidence>
<dbReference type="SUPFAM" id="SSF50249">
    <property type="entry name" value="Nucleic acid-binding proteins"/>
    <property type="match status" value="1"/>
</dbReference>
<dbReference type="GO" id="GO:0009328">
    <property type="term" value="C:phenylalanine-tRNA ligase complex"/>
    <property type="evidence" value="ECO:0007669"/>
    <property type="project" value="TreeGrafter"/>
</dbReference>
<dbReference type="InterPro" id="IPR020825">
    <property type="entry name" value="Phe-tRNA_synthase-like_B3/B4"/>
</dbReference>
<dbReference type="GO" id="GO:0006432">
    <property type="term" value="P:phenylalanyl-tRNA aminoacylation"/>
    <property type="evidence" value="ECO:0007669"/>
    <property type="project" value="UniProtKB-UniRule"/>
</dbReference>
<keyword evidence="7 15" id="KW-0479">Metal-binding</keyword>
<keyword evidence="11 16" id="KW-0694">RNA-binding</keyword>
<dbReference type="InterPro" id="IPR041616">
    <property type="entry name" value="PheRS_beta_core"/>
</dbReference>
<feature type="binding site" evidence="15">
    <location>
        <position position="455"/>
    </location>
    <ligand>
        <name>Mg(2+)</name>
        <dbReference type="ChEBI" id="CHEBI:18420"/>
        <note>shared with alpha subunit</note>
    </ligand>
</feature>
<evidence type="ECO:0000256" key="4">
    <source>
        <dbReference type="ARBA" id="ARBA00022490"/>
    </source>
</evidence>
<dbReference type="GO" id="GO:0000049">
    <property type="term" value="F:tRNA binding"/>
    <property type="evidence" value="ECO:0007669"/>
    <property type="project" value="UniProtKB-UniRule"/>
</dbReference>
<dbReference type="SMART" id="SM00896">
    <property type="entry name" value="FDX-ACB"/>
    <property type="match status" value="1"/>
</dbReference>
<keyword evidence="12 15" id="KW-0648">Protein biosynthesis</keyword>
<dbReference type="Gene3D" id="3.30.930.10">
    <property type="entry name" value="Bira Bifunctional Protein, Domain 2"/>
    <property type="match status" value="1"/>
</dbReference>
<comment type="catalytic activity">
    <reaction evidence="14 15">
        <text>tRNA(Phe) + L-phenylalanine + ATP = L-phenylalanyl-tRNA(Phe) + AMP + diphosphate + H(+)</text>
        <dbReference type="Rhea" id="RHEA:19413"/>
        <dbReference type="Rhea" id="RHEA-COMP:9668"/>
        <dbReference type="Rhea" id="RHEA-COMP:9699"/>
        <dbReference type="ChEBI" id="CHEBI:15378"/>
        <dbReference type="ChEBI" id="CHEBI:30616"/>
        <dbReference type="ChEBI" id="CHEBI:33019"/>
        <dbReference type="ChEBI" id="CHEBI:58095"/>
        <dbReference type="ChEBI" id="CHEBI:78442"/>
        <dbReference type="ChEBI" id="CHEBI:78531"/>
        <dbReference type="ChEBI" id="CHEBI:456215"/>
        <dbReference type="EC" id="6.1.1.20"/>
    </reaction>
</comment>
<dbReference type="CDD" id="cd02796">
    <property type="entry name" value="tRNA_bind_bactPheRS"/>
    <property type="match status" value="1"/>
</dbReference>
<comment type="subunit">
    <text evidence="3 15">Tetramer of two alpha and two beta subunits.</text>
</comment>
<feature type="binding site" evidence="15">
    <location>
        <position position="464"/>
    </location>
    <ligand>
        <name>Mg(2+)</name>
        <dbReference type="ChEBI" id="CHEBI:18420"/>
        <note>shared with alpha subunit</note>
    </ligand>
</feature>
<dbReference type="FunFam" id="3.30.70.380:FF:000001">
    <property type="entry name" value="Phenylalanine--tRNA ligase beta subunit"/>
    <property type="match status" value="1"/>
</dbReference>
<keyword evidence="10 15" id="KW-0460">Magnesium</keyword>
<dbReference type="InterPro" id="IPR012340">
    <property type="entry name" value="NA-bd_OB-fold"/>
</dbReference>
<dbReference type="InterPro" id="IPR005147">
    <property type="entry name" value="tRNA_synthase_B5-dom"/>
</dbReference>
<feature type="domain" description="FDX-ACB" evidence="18">
    <location>
        <begin position="700"/>
        <end position="793"/>
    </location>
</feature>
<evidence type="ECO:0000259" key="18">
    <source>
        <dbReference type="PROSITE" id="PS51447"/>
    </source>
</evidence>
<evidence type="ECO:0000256" key="7">
    <source>
        <dbReference type="ARBA" id="ARBA00022723"/>
    </source>
</evidence>
<dbReference type="Gene3D" id="3.30.56.10">
    <property type="match status" value="2"/>
</dbReference>
<evidence type="ECO:0000256" key="14">
    <source>
        <dbReference type="ARBA" id="ARBA00049255"/>
    </source>
</evidence>
<evidence type="ECO:0000256" key="12">
    <source>
        <dbReference type="ARBA" id="ARBA00022917"/>
    </source>
</evidence>
<comment type="cofactor">
    <cofactor evidence="15">
        <name>Mg(2+)</name>
        <dbReference type="ChEBI" id="CHEBI:18420"/>
    </cofactor>
    <text evidence="15">Binds 2 magnesium ions per tetramer.</text>
</comment>
<dbReference type="Pfam" id="PF03147">
    <property type="entry name" value="FDX-ACB"/>
    <property type="match status" value="1"/>
</dbReference>
<evidence type="ECO:0000256" key="3">
    <source>
        <dbReference type="ARBA" id="ARBA00011209"/>
    </source>
</evidence>
<keyword evidence="9 15" id="KW-0067">ATP-binding</keyword>
<dbReference type="GO" id="GO:0004826">
    <property type="term" value="F:phenylalanine-tRNA ligase activity"/>
    <property type="evidence" value="ECO:0007669"/>
    <property type="project" value="UniProtKB-UniRule"/>
</dbReference>
<feature type="binding site" evidence="15">
    <location>
        <position position="461"/>
    </location>
    <ligand>
        <name>Mg(2+)</name>
        <dbReference type="ChEBI" id="CHEBI:18420"/>
        <note>shared with alpha subunit</note>
    </ligand>
</feature>
<evidence type="ECO:0000313" key="21">
    <source>
        <dbReference type="Proteomes" id="UP000283993"/>
    </source>
</evidence>
<dbReference type="Gene3D" id="3.50.40.10">
    <property type="entry name" value="Phenylalanyl-trna Synthetase, Chain B, domain 3"/>
    <property type="match status" value="1"/>
</dbReference>
<dbReference type="GO" id="GO:0000287">
    <property type="term" value="F:magnesium ion binding"/>
    <property type="evidence" value="ECO:0007669"/>
    <property type="project" value="UniProtKB-UniRule"/>
</dbReference>
<evidence type="ECO:0000256" key="2">
    <source>
        <dbReference type="ARBA" id="ARBA00008653"/>
    </source>
</evidence>
<dbReference type="SUPFAM" id="SSF54991">
    <property type="entry name" value="Anticodon-binding domain of PheRS"/>
    <property type="match status" value="1"/>
</dbReference>
<dbReference type="InterPro" id="IPR002547">
    <property type="entry name" value="tRNA-bd_dom"/>
</dbReference>
<evidence type="ECO:0000256" key="5">
    <source>
        <dbReference type="ARBA" id="ARBA00022555"/>
    </source>
</evidence>
<evidence type="ECO:0000256" key="8">
    <source>
        <dbReference type="ARBA" id="ARBA00022741"/>
    </source>
</evidence>
<keyword evidence="4 15" id="KW-0963">Cytoplasm</keyword>
<keyword evidence="5 16" id="KW-0820">tRNA-binding</keyword>
<dbReference type="InterPro" id="IPR033714">
    <property type="entry name" value="tRNA_bind_bactPheRS"/>
</dbReference>
<dbReference type="Gene3D" id="3.30.70.380">
    <property type="entry name" value="Ferrodoxin-fold anticodon-binding domain"/>
    <property type="match status" value="1"/>
</dbReference>
<dbReference type="NCBIfam" id="TIGR00472">
    <property type="entry name" value="pheT_bact"/>
    <property type="match status" value="1"/>
</dbReference>
<evidence type="ECO:0000256" key="15">
    <source>
        <dbReference type="HAMAP-Rule" id="MF_00283"/>
    </source>
</evidence>
<evidence type="ECO:0000256" key="16">
    <source>
        <dbReference type="PROSITE-ProRule" id="PRU00209"/>
    </source>
</evidence>
<dbReference type="PANTHER" id="PTHR10947">
    <property type="entry name" value="PHENYLALANYL-TRNA SYNTHETASE BETA CHAIN AND LEUCINE-RICH REPEAT-CONTAINING PROTEIN 47"/>
    <property type="match status" value="1"/>
</dbReference>
<evidence type="ECO:0000256" key="13">
    <source>
        <dbReference type="ARBA" id="ARBA00023146"/>
    </source>
</evidence>
<comment type="caution">
    <text evidence="20">The sequence shown here is derived from an EMBL/GenBank/DDBJ whole genome shotgun (WGS) entry which is preliminary data.</text>
</comment>
<feature type="domain" description="TRNA-binding" evidence="17">
    <location>
        <begin position="39"/>
        <end position="148"/>
    </location>
</feature>
<evidence type="ECO:0000259" key="19">
    <source>
        <dbReference type="PROSITE" id="PS51483"/>
    </source>
</evidence>
<reference evidence="20 21" key="1">
    <citation type="submission" date="2013-10" db="EMBL/GenBank/DDBJ databases">
        <title>Salinisphaera orenii MK-B5 Genome Sequencing.</title>
        <authorList>
            <person name="Lai Q."/>
            <person name="Li C."/>
            <person name="Shao Z."/>
        </authorList>
    </citation>
    <scope>NUCLEOTIDE SEQUENCE [LARGE SCALE GENOMIC DNA]</scope>
    <source>
        <strain evidence="20 21">MK-B5</strain>
    </source>
</reference>
<dbReference type="InterPro" id="IPR036690">
    <property type="entry name" value="Fdx_antiC-bd_sf"/>
</dbReference>
<dbReference type="EMBL" id="AYKH01000001">
    <property type="protein sequence ID" value="ROO30421.1"/>
    <property type="molecule type" value="Genomic_DNA"/>
</dbReference>
<evidence type="ECO:0000256" key="11">
    <source>
        <dbReference type="ARBA" id="ARBA00022884"/>
    </source>
</evidence>
<dbReference type="SUPFAM" id="SSF46955">
    <property type="entry name" value="Putative DNA-binding domain"/>
    <property type="match status" value="1"/>
</dbReference>
<dbReference type="FunFam" id="2.40.50.140:FF:000045">
    <property type="entry name" value="Phenylalanine--tRNA ligase beta subunit"/>
    <property type="match status" value="1"/>
</dbReference>
<keyword evidence="21" id="KW-1185">Reference proteome</keyword>
<evidence type="ECO:0000256" key="1">
    <source>
        <dbReference type="ARBA" id="ARBA00004496"/>
    </source>
</evidence>
<dbReference type="InterPro" id="IPR005121">
    <property type="entry name" value="Fdx_antiC-bd"/>
</dbReference>
<dbReference type="SUPFAM" id="SSF56037">
    <property type="entry name" value="PheT/TilS domain"/>
    <property type="match status" value="1"/>
</dbReference>
<evidence type="ECO:0000256" key="10">
    <source>
        <dbReference type="ARBA" id="ARBA00022842"/>
    </source>
</evidence>
<dbReference type="NCBIfam" id="NF045760">
    <property type="entry name" value="YtpR"/>
    <property type="match status" value="1"/>
</dbReference>
<dbReference type="InterPro" id="IPR005146">
    <property type="entry name" value="B3/B4_tRNA-bd"/>
</dbReference>
<dbReference type="Proteomes" id="UP000283993">
    <property type="component" value="Unassembled WGS sequence"/>
</dbReference>
<dbReference type="GO" id="GO:0005524">
    <property type="term" value="F:ATP binding"/>
    <property type="evidence" value="ECO:0007669"/>
    <property type="project" value="UniProtKB-UniRule"/>
</dbReference>
<evidence type="ECO:0000259" key="17">
    <source>
        <dbReference type="PROSITE" id="PS50886"/>
    </source>
</evidence>
<dbReference type="InterPro" id="IPR009061">
    <property type="entry name" value="DNA-bd_dom_put_sf"/>
</dbReference>
<dbReference type="PROSITE" id="PS51483">
    <property type="entry name" value="B5"/>
    <property type="match status" value="1"/>
</dbReference>
<feature type="binding site" evidence="15">
    <location>
        <position position="465"/>
    </location>
    <ligand>
        <name>Mg(2+)</name>
        <dbReference type="ChEBI" id="CHEBI:18420"/>
        <note>shared with alpha subunit</note>
    </ligand>
</feature>
<evidence type="ECO:0000313" key="20">
    <source>
        <dbReference type="EMBL" id="ROO30421.1"/>
    </source>
</evidence>
<dbReference type="RefSeq" id="WP_123629791.1">
    <property type="nucleotide sequence ID" value="NZ_AYKH01000001.1"/>
</dbReference>
<proteinExistence type="inferred from homology"/>
<protein>
    <recommendedName>
        <fullName evidence="15">Phenylalanine--tRNA ligase beta subunit</fullName>
        <ecNumber evidence="15">6.1.1.20</ecNumber>
    </recommendedName>
    <alternativeName>
        <fullName evidence="15">Phenylalanyl-tRNA synthetase beta subunit</fullName>
        <shortName evidence="15">PheRS</shortName>
    </alternativeName>
</protein>
<dbReference type="SUPFAM" id="SSF55681">
    <property type="entry name" value="Class II aaRS and biotin synthetases"/>
    <property type="match status" value="1"/>
</dbReference>
<dbReference type="PROSITE" id="PS50886">
    <property type="entry name" value="TRBD"/>
    <property type="match status" value="1"/>
</dbReference>
<accession>A0A423PXV6</accession>
<dbReference type="InterPro" id="IPR045060">
    <property type="entry name" value="Phe-tRNA-ligase_IIc_bsu"/>
</dbReference>
<comment type="subcellular location">
    <subcellularLocation>
        <location evidence="1 15">Cytoplasm</location>
    </subcellularLocation>
</comment>
<organism evidence="20 21">
    <name type="scientific">Salinisphaera orenii MK-B5</name>
    <dbReference type="NCBI Taxonomy" id="856730"/>
    <lineage>
        <taxon>Bacteria</taxon>
        <taxon>Pseudomonadati</taxon>
        <taxon>Pseudomonadota</taxon>
        <taxon>Gammaproteobacteria</taxon>
        <taxon>Salinisphaerales</taxon>
        <taxon>Salinisphaeraceae</taxon>
        <taxon>Salinisphaera</taxon>
    </lineage>
</organism>
<dbReference type="Pfam" id="PF03483">
    <property type="entry name" value="B3_4"/>
    <property type="match status" value="1"/>
</dbReference>
<dbReference type="PANTHER" id="PTHR10947:SF0">
    <property type="entry name" value="PHENYLALANINE--TRNA LIGASE BETA SUBUNIT"/>
    <property type="match status" value="1"/>
</dbReference>
<dbReference type="EC" id="6.1.1.20" evidence="15"/>
<dbReference type="Pfam" id="PF17759">
    <property type="entry name" value="tRNA_synthFbeta"/>
    <property type="match status" value="1"/>
</dbReference>
<dbReference type="HAMAP" id="MF_00283">
    <property type="entry name" value="Phe_tRNA_synth_beta1"/>
    <property type="match status" value="1"/>
</dbReference>
<dbReference type="Pfam" id="PF01588">
    <property type="entry name" value="tRNA_bind"/>
    <property type="match status" value="1"/>
</dbReference>
<dbReference type="SMART" id="SM00873">
    <property type="entry name" value="B3_4"/>
    <property type="match status" value="1"/>
</dbReference>
<dbReference type="FunFam" id="3.30.56.10:FF:000002">
    <property type="entry name" value="Phenylalanine--tRNA ligase beta subunit"/>
    <property type="match status" value="1"/>
</dbReference>
<dbReference type="PROSITE" id="PS51447">
    <property type="entry name" value="FDX_ACB"/>
    <property type="match status" value="1"/>
</dbReference>
<name>A0A423PXV6_9GAMM</name>
<dbReference type="SMART" id="SM00874">
    <property type="entry name" value="B5"/>
    <property type="match status" value="1"/>
</dbReference>
<keyword evidence="13 15" id="KW-0030">Aminoacyl-tRNA synthetase</keyword>
<gene>
    <name evidence="15" type="primary">pheT</name>
    <name evidence="20" type="ORF">SAOR_00865</name>
</gene>
<keyword evidence="6 15" id="KW-0436">Ligase</keyword>